<dbReference type="EMBL" id="JAGHKO010000001">
    <property type="protein sequence ID" value="MBO9200317.1"/>
    <property type="molecule type" value="Genomic_DNA"/>
</dbReference>
<feature type="chain" id="PRO_5045245475" evidence="1">
    <location>
        <begin position="21"/>
        <end position="470"/>
    </location>
</feature>
<gene>
    <name evidence="3" type="ORF">J7I42_08610</name>
</gene>
<sequence>MKRIFCLLIVACLVVTGINAQVTENFNPRNGVALNQLKGYLQSHCWMIPDFEITGFNTENDGWLVPGSAISATQRTGIYTPSLDIKDNITISFNYQFNLTFEKDTRRWLKLYLTDPNNIVVCQLDSFDCPSVAQSIYSYSKTFQHLQPGIYKIYLNYQGSGGTTRIAIDQLTVSAPLHYSEGCNTSPVAINDNITGLPNHTATGLVTINDRDADNDRLNAYLITNSRDGKVTMRGDGSFTFIPNPEFTGHSTSFTYKVCDNGYGRLCSQDATVKLEFPEEPVSLSDFAGLYNDGGQVQLKWATGYEFNNDRFEIERSLDGRKWYTAGTVKTQGTSTDRKIYSFNDEVGKNTALKKDLYYRLKQIDDAGKIATSRLLVVRVYNTPTVKMMSVTPNPAKKDISITTQLNESSFVALKILNADGAIVMNKTSKAEAGASNFIMEGSSHLQPGAYMLDVTVNSKERMLVKLIKE</sequence>
<name>A0ABS3YQY5_9BACT</name>
<feature type="domain" description="Secretion system C-terminal sorting" evidence="2">
    <location>
        <begin position="393"/>
        <end position="467"/>
    </location>
</feature>
<keyword evidence="4" id="KW-1185">Reference proteome</keyword>
<evidence type="ECO:0000313" key="3">
    <source>
        <dbReference type="EMBL" id="MBO9200317.1"/>
    </source>
</evidence>
<dbReference type="Gene3D" id="2.60.40.3440">
    <property type="match status" value="1"/>
</dbReference>
<evidence type="ECO:0000256" key="1">
    <source>
        <dbReference type="SAM" id="SignalP"/>
    </source>
</evidence>
<reference evidence="3 4" key="1">
    <citation type="submission" date="2021-03" db="EMBL/GenBank/DDBJ databases">
        <title>Assistant Professor.</title>
        <authorList>
            <person name="Huq M.A."/>
        </authorList>
    </citation>
    <scope>NUCLEOTIDE SEQUENCE [LARGE SCALE GENOMIC DNA]</scope>
    <source>
        <strain evidence="3 4">MAH-29</strain>
    </source>
</reference>
<dbReference type="Proteomes" id="UP000677244">
    <property type="component" value="Unassembled WGS sequence"/>
</dbReference>
<keyword evidence="1" id="KW-0732">Signal</keyword>
<dbReference type="Pfam" id="PF17963">
    <property type="entry name" value="Big_9"/>
    <property type="match status" value="1"/>
</dbReference>
<comment type="caution">
    <text evidence="3">The sequence shown here is derived from an EMBL/GenBank/DDBJ whole genome shotgun (WGS) entry which is preliminary data.</text>
</comment>
<dbReference type="Pfam" id="PF18962">
    <property type="entry name" value="Por_Secre_tail"/>
    <property type="match status" value="1"/>
</dbReference>
<dbReference type="NCBIfam" id="TIGR04183">
    <property type="entry name" value="Por_Secre_tail"/>
    <property type="match status" value="1"/>
</dbReference>
<evidence type="ECO:0000259" key="2">
    <source>
        <dbReference type="Pfam" id="PF18962"/>
    </source>
</evidence>
<evidence type="ECO:0000313" key="4">
    <source>
        <dbReference type="Proteomes" id="UP000677244"/>
    </source>
</evidence>
<protein>
    <submittedName>
        <fullName evidence="3">Cadherin-like domain-containing protein</fullName>
    </submittedName>
</protein>
<organism evidence="3 4">
    <name type="scientific">Niastella soli</name>
    <dbReference type="NCBI Taxonomy" id="2821487"/>
    <lineage>
        <taxon>Bacteria</taxon>
        <taxon>Pseudomonadati</taxon>
        <taxon>Bacteroidota</taxon>
        <taxon>Chitinophagia</taxon>
        <taxon>Chitinophagales</taxon>
        <taxon>Chitinophagaceae</taxon>
        <taxon>Niastella</taxon>
    </lineage>
</organism>
<dbReference type="RefSeq" id="WP_209138366.1">
    <property type="nucleotide sequence ID" value="NZ_JAGHKO010000001.1"/>
</dbReference>
<proteinExistence type="predicted"/>
<accession>A0ABS3YQY5</accession>
<feature type="signal peptide" evidence="1">
    <location>
        <begin position="1"/>
        <end position="20"/>
    </location>
</feature>
<dbReference type="InterPro" id="IPR026444">
    <property type="entry name" value="Secre_tail"/>
</dbReference>